<dbReference type="OrthoDB" id="10647209at2759"/>
<dbReference type="EMBL" id="VXIT01000002">
    <property type="protein sequence ID" value="KAA6415086.1"/>
    <property type="molecule type" value="Genomic_DNA"/>
</dbReference>
<accession>A0A5M8Q2B9</accession>
<dbReference type="AlphaFoldDB" id="A0A5M8Q2B9"/>
<proteinExistence type="predicted"/>
<comment type="caution">
    <text evidence="1">The sequence shown here is derived from an EMBL/GenBank/DDBJ whole genome shotgun (WGS) entry which is preliminary data.</text>
</comment>
<sequence>MQSLSPGLDTFTSDRIARLIQDDDFLTQPREESRVFGCDGWDFSLEHGSNRAYRGLARIARAKIFAQELFAQVQDPEDHVQRLDAVFSRMVERQWHLKERLEVAVRRHTP</sequence>
<organism evidence="1 2">
    <name type="scientific">Lasallia pustulata</name>
    <dbReference type="NCBI Taxonomy" id="136370"/>
    <lineage>
        <taxon>Eukaryota</taxon>
        <taxon>Fungi</taxon>
        <taxon>Dikarya</taxon>
        <taxon>Ascomycota</taxon>
        <taxon>Pezizomycotina</taxon>
        <taxon>Lecanoromycetes</taxon>
        <taxon>OSLEUM clade</taxon>
        <taxon>Umbilicariomycetidae</taxon>
        <taxon>Umbilicariales</taxon>
        <taxon>Umbilicariaceae</taxon>
        <taxon>Lasallia</taxon>
    </lineage>
</organism>
<protein>
    <submittedName>
        <fullName evidence="1">Uncharacterized protein</fullName>
    </submittedName>
</protein>
<gene>
    <name evidence="1" type="ORF">FRX48_01838</name>
</gene>
<evidence type="ECO:0000313" key="2">
    <source>
        <dbReference type="Proteomes" id="UP000324767"/>
    </source>
</evidence>
<reference evidence="1 2" key="1">
    <citation type="submission" date="2019-09" db="EMBL/GenBank/DDBJ databases">
        <title>The hologenome of the rock-dwelling lichen Lasallia pustulata.</title>
        <authorList>
            <person name="Greshake Tzovaras B."/>
            <person name="Segers F."/>
            <person name="Bicker A."/>
            <person name="Dal Grande F."/>
            <person name="Otte J."/>
            <person name="Hankeln T."/>
            <person name="Schmitt I."/>
            <person name="Ebersberger I."/>
        </authorList>
    </citation>
    <scope>NUCLEOTIDE SEQUENCE [LARGE SCALE GENOMIC DNA]</scope>
    <source>
        <strain evidence="1">A1-1</strain>
    </source>
</reference>
<dbReference type="Proteomes" id="UP000324767">
    <property type="component" value="Unassembled WGS sequence"/>
</dbReference>
<evidence type="ECO:0000313" key="1">
    <source>
        <dbReference type="EMBL" id="KAA6415086.1"/>
    </source>
</evidence>
<name>A0A5M8Q2B9_9LECA</name>